<gene>
    <name evidence="3" type="primary">rac_C94</name>
</gene>
<dbReference type="SUPFAM" id="SSF52540">
    <property type="entry name" value="P-loop containing nucleoside triphosphate hydrolases"/>
    <property type="match status" value="1"/>
</dbReference>
<proteinExistence type="predicted"/>
<sequence length="194" mass="22847">MECNLIMIGDQKVGKSSILLRFAYDYAQYRLSTNQFSDSYEPTIWATVKKKIDINNISINLNFTDICCQEHYLSIRKNSYINKDIIIIVFDINQIASFHNVLQHWNQETCQLKNIKKIIIANKIDLRENDEQIEDYKLQVKESFKDCHFFSCSAKTGENIDEVFKEIAKILIESSPKKKEEQLHREEFCSCLIF</sequence>
<accession>Q3SDU7</accession>
<reference evidence="3" key="1">
    <citation type="submission" date="2005-01" db="EMBL/GenBank/DDBJ databases">
        <authorList>
            <person name="Genoscope"/>
        </authorList>
    </citation>
    <scope>NUCLEOTIDE SEQUENCE</scope>
</reference>
<dbReference type="GO" id="GO:0007165">
    <property type="term" value="P:signal transduction"/>
    <property type="evidence" value="ECO:0007669"/>
    <property type="project" value="InterPro"/>
</dbReference>
<organism evidence="3">
    <name type="scientific">Paramecium tetraurelia</name>
    <dbReference type="NCBI Taxonomy" id="5888"/>
    <lineage>
        <taxon>Eukaryota</taxon>
        <taxon>Sar</taxon>
        <taxon>Alveolata</taxon>
        <taxon>Ciliophora</taxon>
        <taxon>Intramacronucleata</taxon>
        <taxon>Oligohymenophorea</taxon>
        <taxon>Peniculida</taxon>
        <taxon>Parameciidae</taxon>
        <taxon>Paramecium</taxon>
    </lineage>
</organism>
<dbReference type="InterPro" id="IPR020849">
    <property type="entry name" value="Small_GTPase_Ras-type"/>
</dbReference>
<dbReference type="SMART" id="SM00174">
    <property type="entry name" value="RHO"/>
    <property type="match status" value="1"/>
</dbReference>
<keyword evidence="1" id="KW-0547">Nucleotide-binding</keyword>
<dbReference type="InterPro" id="IPR005225">
    <property type="entry name" value="Small_GTP-bd"/>
</dbReference>
<dbReference type="GO" id="GO:0005525">
    <property type="term" value="F:GTP binding"/>
    <property type="evidence" value="ECO:0007669"/>
    <property type="project" value="UniProtKB-KW"/>
</dbReference>
<dbReference type="PROSITE" id="PS51419">
    <property type="entry name" value="RAB"/>
    <property type="match status" value="1"/>
</dbReference>
<name>Q3SDU7_PARTE</name>
<dbReference type="PRINTS" id="PR00449">
    <property type="entry name" value="RASTRNSFRMNG"/>
</dbReference>
<dbReference type="GO" id="GO:0003924">
    <property type="term" value="F:GTPase activity"/>
    <property type="evidence" value="ECO:0007669"/>
    <property type="project" value="InterPro"/>
</dbReference>
<dbReference type="SMART" id="SM00173">
    <property type="entry name" value="RAS"/>
    <property type="match status" value="1"/>
</dbReference>
<dbReference type="PANTHER" id="PTHR24070">
    <property type="entry name" value="RAS, DI-RAS, AND RHEB FAMILY MEMBERS OF SMALL GTPASE SUPERFAMILY"/>
    <property type="match status" value="1"/>
</dbReference>
<keyword evidence="2" id="KW-0342">GTP-binding</keyword>
<dbReference type="NCBIfam" id="TIGR00231">
    <property type="entry name" value="small_GTP"/>
    <property type="match status" value="1"/>
</dbReference>
<dbReference type="GO" id="GO:0016020">
    <property type="term" value="C:membrane"/>
    <property type="evidence" value="ECO:0007669"/>
    <property type="project" value="InterPro"/>
</dbReference>
<evidence type="ECO:0000256" key="2">
    <source>
        <dbReference type="ARBA" id="ARBA00023134"/>
    </source>
</evidence>
<reference evidence="3" key="2">
    <citation type="submission" date="2005-09" db="EMBL/GenBank/DDBJ databases">
        <title>Paramecium tetraurelia small GTP-binding-related protein genes.</title>
        <authorList>
            <person name="Cohen J."/>
        </authorList>
    </citation>
    <scope>NUCLEOTIDE SEQUENCE</scope>
</reference>
<evidence type="ECO:0000256" key="1">
    <source>
        <dbReference type="ARBA" id="ARBA00022741"/>
    </source>
</evidence>
<dbReference type="Pfam" id="PF00071">
    <property type="entry name" value="Ras"/>
    <property type="match status" value="1"/>
</dbReference>
<evidence type="ECO:0000313" key="3">
    <source>
        <dbReference type="EMBL" id="CAI39261.1"/>
    </source>
</evidence>
<dbReference type="InterPro" id="IPR027417">
    <property type="entry name" value="P-loop_NTPase"/>
</dbReference>
<dbReference type="FunFam" id="3.40.50.300:FF:005247">
    <property type="entry name" value="Rac_C94 protein"/>
    <property type="match status" value="1"/>
</dbReference>
<dbReference type="EMBL" id="CR932494">
    <property type="protein sequence ID" value="CAI39261.1"/>
    <property type="molecule type" value="Genomic_DNA"/>
</dbReference>
<dbReference type="InterPro" id="IPR001806">
    <property type="entry name" value="Small_GTPase"/>
</dbReference>
<dbReference type="PROSITE" id="PS51421">
    <property type="entry name" value="RAS"/>
    <property type="match status" value="1"/>
</dbReference>
<protein>
    <submittedName>
        <fullName evidence="3">Rac_C94 protein</fullName>
    </submittedName>
</protein>
<dbReference type="PROSITE" id="PS51420">
    <property type="entry name" value="RHO"/>
    <property type="match status" value="1"/>
</dbReference>
<dbReference type="AlphaFoldDB" id="Q3SDU7"/>
<dbReference type="Gene3D" id="3.40.50.300">
    <property type="entry name" value="P-loop containing nucleotide triphosphate hydrolases"/>
    <property type="match status" value="1"/>
</dbReference>
<dbReference type="SMART" id="SM00175">
    <property type="entry name" value="RAB"/>
    <property type="match status" value="1"/>
</dbReference>